<dbReference type="InterPro" id="IPR035966">
    <property type="entry name" value="PKF_sf"/>
</dbReference>
<keyword evidence="4 8" id="KW-0479">Metal-binding</keyword>
<keyword evidence="5 8" id="KW-0418">Kinase</keyword>
<evidence type="ECO:0000256" key="5">
    <source>
        <dbReference type="ARBA" id="ARBA00022777"/>
    </source>
</evidence>
<evidence type="ECO:0000313" key="10">
    <source>
        <dbReference type="EMBL" id="QDU38335.1"/>
    </source>
</evidence>
<dbReference type="InterPro" id="IPR000023">
    <property type="entry name" value="Phosphofructokinase_dom"/>
</dbReference>
<dbReference type="EC" id="2.7.1.90" evidence="8"/>
<comment type="similarity">
    <text evidence="8">Belongs to the phosphofructokinase type A (PFKA) family. PPi-dependent PFK group II subfamily. Clade 'B2' sub-subfamily.</text>
</comment>
<comment type="subcellular location">
    <subcellularLocation>
        <location evidence="8">Cytoplasm</location>
    </subcellularLocation>
</comment>
<dbReference type="UniPathway" id="UPA00109">
    <property type="reaction ID" value="UER00182"/>
</dbReference>
<dbReference type="Pfam" id="PF00365">
    <property type="entry name" value="PFK"/>
    <property type="match status" value="1"/>
</dbReference>
<dbReference type="PRINTS" id="PR00476">
    <property type="entry name" value="PHFRCTKINASE"/>
</dbReference>
<evidence type="ECO:0000256" key="3">
    <source>
        <dbReference type="ARBA" id="ARBA00022679"/>
    </source>
</evidence>
<evidence type="ECO:0000256" key="6">
    <source>
        <dbReference type="ARBA" id="ARBA00022842"/>
    </source>
</evidence>
<accession>A0A517Z773</accession>
<dbReference type="Proteomes" id="UP000320496">
    <property type="component" value="Chromosome"/>
</dbReference>
<comment type="cofactor">
    <cofactor evidence="1 8">
        <name>Mg(2+)</name>
        <dbReference type="ChEBI" id="CHEBI:18420"/>
    </cofactor>
</comment>
<dbReference type="NCBIfam" id="NF010675">
    <property type="entry name" value="PRK14072.1"/>
    <property type="match status" value="1"/>
</dbReference>
<feature type="binding site" evidence="8">
    <location>
        <position position="247"/>
    </location>
    <ligand>
        <name>substrate</name>
    </ligand>
</feature>
<proteinExistence type="inferred from homology"/>
<comment type="pathway">
    <text evidence="8">Carbohydrate degradation; glycolysis; D-glyceraldehyde 3-phosphate and glycerone phosphate from D-glucose: step 3/4.</text>
</comment>
<dbReference type="HAMAP" id="MF_01978">
    <property type="entry name" value="Phosphofructokinase_II_B2"/>
    <property type="match status" value="1"/>
</dbReference>
<comment type="activity regulation">
    <text evidence="8">Non-allosteric.</text>
</comment>
<comment type="subunit">
    <text evidence="8">Homodimer.</text>
</comment>
<evidence type="ECO:0000256" key="2">
    <source>
        <dbReference type="ARBA" id="ARBA00003138"/>
    </source>
</evidence>
<feature type="binding site" evidence="8">
    <location>
        <begin position="191"/>
        <end position="193"/>
    </location>
    <ligand>
        <name>substrate</name>
    </ligand>
</feature>
<keyword evidence="6 8" id="KW-0460">Magnesium</keyword>
<name>A0A517Z773_9PLAN</name>
<dbReference type="GO" id="GO:0005737">
    <property type="term" value="C:cytoplasm"/>
    <property type="evidence" value="ECO:0007669"/>
    <property type="project" value="UniProtKB-SubCell"/>
</dbReference>
<dbReference type="PANTHER" id="PTHR45770">
    <property type="entry name" value="ATP-DEPENDENT 6-PHOSPHOFRUCTOKINASE 1"/>
    <property type="match status" value="1"/>
</dbReference>
<dbReference type="EMBL" id="CP036275">
    <property type="protein sequence ID" value="QDU38335.1"/>
    <property type="molecule type" value="Genomic_DNA"/>
</dbReference>
<feature type="site" description="Important for catalytic activity and substrate specificity; stabilizes the transition state when the phosphoryl donor is PPi; prevents ATP from binding by mimicking the alpha-phosphate group of ATP" evidence="8">
    <location>
        <position position="112"/>
    </location>
</feature>
<dbReference type="GO" id="GO:0047334">
    <property type="term" value="F:diphosphate-fructose-6-phosphate 1-phosphotransferase activity"/>
    <property type="evidence" value="ECO:0007669"/>
    <property type="project" value="UniProtKB-EC"/>
</dbReference>
<dbReference type="InterPro" id="IPR022953">
    <property type="entry name" value="ATP_PFK"/>
</dbReference>
<dbReference type="KEGG" id="mri:Mal4_26620"/>
<keyword evidence="3 8" id="KW-0808">Transferase</keyword>
<dbReference type="AlphaFoldDB" id="A0A517Z773"/>
<dbReference type="Gene3D" id="3.40.50.450">
    <property type="match status" value="1"/>
</dbReference>
<comment type="function">
    <text evidence="2 8">Catalyzes the phosphorylation of D-fructose 6-phosphate, the first committing step of glycolysis. Uses inorganic phosphate (PPi) as phosphoryl donor instead of ATP like common ATP-dependent phosphofructokinases (ATP-PFKs), which renders the reaction reversible, and can thus function both in glycolysis and gluconeogenesis. Consistently, PPi-PFK can replace the enzymes of both the forward (ATP-PFK) and reverse (fructose-bisphosphatase (FBPase)) reactions.</text>
</comment>
<evidence type="ECO:0000256" key="1">
    <source>
        <dbReference type="ARBA" id="ARBA00001946"/>
    </source>
</evidence>
<keyword evidence="11" id="KW-1185">Reference proteome</keyword>
<feature type="binding site" evidence="8">
    <location>
        <begin position="139"/>
        <end position="141"/>
    </location>
    <ligand>
        <name>substrate</name>
    </ligand>
</feature>
<evidence type="ECO:0000256" key="8">
    <source>
        <dbReference type="HAMAP-Rule" id="MF_01978"/>
    </source>
</evidence>
<dbReference type="PIRSF" id="PIRSF036483">
    <property type="entry name" value="PFK_XF0274"/>
    <property type="match status" value="1"/>
</dbReference>
<dbReference type="GO" id="GO:0046872">
    <property type="term" value="F:metal ion binding"/>
    <property type="evidence" value="ECO:0007669"/>
    <property type="project" value="UniProtKB-KW"/>
</dbReference>
<feature type="binding site" evidence="8">
    <location>
        <position position="12"/>
    </location>
    <ligand>
        <name>diphosphate</name>
        <dbReference type="ChEBI" id="CHEBI:33019"/>
    </ligand>
</feature>
<reference evidence="10 11" key="1">
    <citation type="submission" date="2019-02" db="EMBL/GenBank/DDBJ databases">
        <title>Deep-cultivation of Planctomycetes and their phenomic and genomic characterization uncovers novel biology.</title>
        <authorList>
            <person name="Wiegand S."/>
            <person name="Jogler M."/>
            <person name="Boedeker C."/>
            <person name="Pinto D."/>
            <person name="Vollmers J."/>
            <person name="Rivas-Marin E."/>
            <person name="Kohn T."/>
            <person name="Peeters S.H."/>
            <person name="Heuer A."/>
            <person name="Rast P."/>
            <person name="Oberbeckmann S."/>
            <person name="Bunk B."/>
            <person name="Jeske O."/>
            <person name="Meyerdierks A."/>
            <person name="Storesund J.E."/>
            <person name="Kallscheuer N."/>
            <person name="Luecker S."/>
            <person name="Lage O.M."/>
            <person name="Pohl T."/>
            <person name="Merkel B.J."/>
            <person name="Hornburger P."/>
            <person name="Mueller R.-W."/>
            <person name="Bruemmer F."/>
            <person name="Labrenz M."/>
            <person name="Spormann A.M."/>
            <person name="Op den Camp H."/>
            <person name="Overmann J."/>
            <person name="Amann R."/>
            <person name="Jetten M.S.M."/>
            <person name="Mascher T."/>
            <person name="Medema M.H."/>
            <person name="Devos D.P."/>
            <person name="Kaster A.-K."/>
            <person name="Ovreas L."/>
            <person name="Rohde M."/>
            <person name="Galperin M.Y."/>
            <person name="Jogler C."/>
        </authorList>
    </citation>
    <scope>NUCLEOTIDE SEQUENCE [LARGE SCALE GENOMIC DNA]</scope>
    <source>
        <strain evidence="10 11">Mal4</strain>
    </source>
</reference>
<feature type="binding site" evidence="8">
    <location>
        <position position="111"/>
    </location>
    <ligand>
        <name>Mg(2+)</name>
        <dbReference type="ChEBI" id="CHEBI:18420"/>
        <note>catalytic</note>
    </ligand>
</feature>
<dbReference type="InterPro" id="IPR011404">
    <property type="entry name" value="PPi-PFK"/>
</dbReference>
<dbReference type="InterPro" id="IPR050929">
    <property type="entry name" value="PFKA"/>
</dbReference>
<evidence type="ECO:0000256" key="7">
    <source>
        <dbReference type="ARBA" id="ARBA00048072"/>
    </source>
</evidence>
<feature type="domain" description="Phosphofructokinase" evidence="9">
    <location>
        <begin position="5"/>
        <end position="331"/>
    </location>
</feature>
<dbReference type="Gene3D" id="3.40.50.460">
    <property type="entry name" value="Phosphofructokinase domain"/>
    <property type="match status" value="1"/>
</dbReference>
<dbReference type="SUPFAM" id="SSF53784">
    <property type="entry name" value="Phosphofructokinase"/>
    <property type="match status" value="1"/>
</dbReference>
<comment type="caution">
    <text evidence="8">Lacks conserved residue(s) required for the propagation of feature annotation.</text>
</comment>
<feature type="site" description="Important for catalytic activity; stabilizes the transition state when the phosphoryl donor is PPi" evidence="8">
    <location>
        <position position="138"/>
    </location>
</feature>
<protein>
    <recommendedName>
        <fullName evidence="8">Pyrophosphate--fructose 6-phosphate 1-phosphotransferase</fullName>
        <ecNumber evidence="8">2.7.1.90</ecNumber>
    </recommendedName>
    <alternativeName>
        <fullName evidence="8">6-phosphofructokinase, pyrophosphate dependent</fullName>
    </alternativeName>
    <alternativeName>
        <fullName evidence="8">PPi-dependent phosphofructokinase</fullName>
        <shortName evidence="8">PPi-PFK</shortName>
    </alternativeName>
    <alternativeName>
        <fullName evidence="8">Pyrophosphate-dependent 6-phosphofructose-1-kinase</fullName>
    </alternativeName>
</protein>
<sequence>MGKNMIVAQSGGPSPVINNTLRGIVETARQMDEIDTVYGGWHGIEGVLKEELINLSAQCPEEIALLRTTPAAGSIGTCRYKLKDHQNEDFDRIIEIFKAHNIGYFVYIGGNDSMDTANKVANVARERGLDVCGIGGPKTIDNDVGDSEFQLIDHTPGYGSTARYWSNYVQMANEENNGSCPADPVLVLQAMGRKIGYIPAAARLADPNREMPLQIYLAERKVSIDQIRHNVNEMLKEHGRAILVVSEGLEIDGLEIPEEFKVRDSFGHVMLSSSKITVAQMLTNALNDKEKFKLAVKGAARCNVSGTHQRNDIIHASNVDLTEAYYVGQKAALLAAGGEHGYMASILRADRENYTVEYGKAPLPEVANSERHFPKAWISECGTDVTDEFIKYARPLIGDNWVSVPIIDGRIRLAKLNMSKEMFADQKLDAYIPQADRS</sequence>
<dbReference type="GO" id="GO:0006002">
    <property type="term" value="P:fructose 6-phosphate metabolic process"/>
    <property type="evidence" value="ECO:0007669"/>
    <property type="project" value="InterPro"/>
</dbReference>
<dbReference type="RefSeq" id="WP_197444364.1">
    <property type="nucleotide sequence ID" value="NZ_CP036275.1"/>
</dbReference>
<evidence type="ECO:0000313" key="11">
    <source>
        <dbReference type="Proteomes" id="UP000320496"/>
    </source>
</evidence>
<organism evidence="10 11">
    <name type="scientific">Maioricimonas rarisocia</name>
    <dbReference type="NCBI Taxonomy" id="2528026"/>
    <lineage>
        <taxon>Bacteria</taxon>
        <taxon>Pseudomonadati</taxon>
        <taxon>Planctomycetota</taxon>
        <taxon>Planctomycetia</taxon>
        <taxon>Planctomycetales</taxon>
        <taxon>Planctomycetaceae</taxon>
        <taxon>Maioricimonas</taxon>
    </lineage>
</organism>
<dbReference type="GO" id="GO:0003872">
    <property type="term" value="F:6-phosphofructokinase activity"/>
    <property type="evidence" value="ECO:0007669"/>
    <property type="project" value="UniProtKB-UniRule"/>
</dbReference>
<gene>
    <name evidence="10" type="primary">pfkA_1</name>
    <name evidence="8" type="synonym">pfp</name>
    <name evidence="10" type="ORF">Mal4_26620</name>
</gene>
<comment type="catalytic activity">
    <reaction evidence="7 8">
        <text>beta-D-fructose 6-phosphate + diphosphate = beta-D-fructose 1,6-bisphosphate + phosphate + H(+)</text>
        <dbReference type="Rhea" id="RHEA:13613"/>
        <dbReference type="ChEBI" id="CHEBI:15378"/>
        <dbReference type="ChEBI" id="CHEBI:32966"/>
        <dbReference type="ChEBI" id="CHEBI:33019"/>
        <dbReference type="ChEBI" id="CHEBI:43474"/>
        <dbReference type="ChEBI" id="CHEBI:57634"/>
        <dbReference type="EC" id="2.7.1.90"/>
    </reaction>
</comment>
<feature type="active site" description="Proton acceptor" evidence="8">
    <location>
        <position position="141"/>
    </location>
</feature>
<evidence type="ECO:0000256" key="4">
    <source>
        <dbReference type="ARBA" id="ARBA00022723"/>
    </source>
</evidence>
<keyword evidence="8" id="KW-0963">Cytoplasm</keyword>
<evidence type="ECO:0000259" key="9">
    <source>
        <dbReference type="Pfam" id="PF00365"/>
    </source>
</evidence>
<keyword evidence="8" id="KW-0324">Glycolysis</keyword>